<sequence>MDWHNIISSLVKAGVTRETIAKEAGCSLSLINALAQGKRGKRLSFEIGTKLLKFWSRYQASR</sequence>
<organism evidence="1 2">
    <name type="scientific">Chromobacterium indicum</name>
    <dbReference type="NCBI Taxonomy" id="3110228"/>
    <lineage>
        <taxon>Bacteria</taxon>
        <taxon>Pseudomonadati</taxon>
        <taxon>Pseudomonadota</taxon>
        <taxon>Betaproteobacteria</taxon>
        <taxon>Neisseriales</taxon>
        <taxon>Chromobacteriaceae</taxon>
        <taxon>Chromobacterium</taxon>
    </lineage>
</organism>
<protein>
    <recommendedName>
        <fullName evidence="3">HTH cro/C1-type domain-containing protein</fullName>
    </recommendedName>
</protein>
<proteinExistence type="predicted"/>
<dbReference type="EMBL" id="JAYFSJ010000001">
    <property type="protein sequence ID" value="MEN7429181.1"/>
    <property type="molecule type" value="Genomic_DNA"/>
</dbReference>
<comment type="caution">
    <text evidence="1">The sequence shown here is derived from an EMBL/GenBank/DDBJ whole genome shotgun (WGS) entry which is preliminary data.</text>
</comment>
<gene>
    <name evidence="1" type="ORF">VA599_00400</name>
</gene>
<dbReference type="RefSeq" id="WP_346787296.1">
    <property type="nucleotide sequence ID" value="NZ_JAYFSJ010000001.1"/>
</dbReference>
<accession>A0ABV0CDM8</accession>
<keyword evidence="2" id="KW-1185">Reference proteome</keyword>
<evidence type="ECO:0000313" key="2">
    <source>
        <dbReference type="Proteomes" id="UP001405405"/>
    </source>
</evidence>
<dbReference type="Proteomes" id="UP001405405">
    <property type="component" value="Unassembled WGS sequence"/>
</dbReference>
<evidence type="ECO:0000313" key="1">
    <source>
        <dbReference type="EMBL" id="MEN7429181.1"/>
    </source>
</evidence>
<name>A0ABV0CDM8_9NEIS</name>
<reference evidence="1 2" key="1">
    <citation type="submission" date="2023-12" db="EMBL/GenBank/DDBJ databases">
        <title>Chromobacterium sp. strain TRC.1.1.SA producing antimicrobial pigment.</title>
        <authorList>
            <person name="Verma N."/>
            <person name="Choksket S."/>
            <person name="Pinnaka A.K."/>
            <person name="Korpole S."/>
        </authorList>
    </citation>
    <scope>NUCLEOTIDE SEQUENCE [LARGE SCALE GENOMIC DNA]</scope>
    <source>
        <strain evidence="1 2">TRC1.1.SA</strain>
    </source>
</reference>
<evidence type="ECO:0008006" key="3">
    <source>
        <dbReference type="Google" id="ProtNLM"/>
    </source>
</evidence>